<comment type="caution">
    <text evidence="2">The sequence shown here is derived from an EMBL/GenBank/DDBJ whole genome shotgun (WGS) entry which is preliminary data.</text>
</comment>
<organism evidence="2 3">
    <name type="scientific">Priestia taiwanensis</name>
    <dbReference type="NCBI Taxonomy" id="1347902"/>
    <lineage>
        <taxon>Bacteria</taxon>
        <taxon>Bacillati</taxon>
        <taxon>Bacillota</taxon>
        <taxon>Bacilli</taxon>
        <taxon>Bacillales</taxon>
        <taxon>Bacillaceae</taxon>
        <taxon>Priestia</taxon>
    </lineage>
</organism>
<feature type="domain" description="Endospore appendages core" evidence="1">
    <location>
        <begin position="35"/>
        <end position="135"/>
    </location>
</feature>
<dbReference type="Proteomes" id="UP000605259">
    <property type="component" value="Unassembled WGS sequence"/>
</dbReference>
<dbReference type="RefSeq" id="WP_188388352.1">
    <property type="nucleotide sequence ID" value="NZ_BMFK01000001.1"/>
</dbReference>
<dbReference type="EMBL" id="BMFK01000001">
    <property type="protein sequence ID" value="GGE71267.1"/>
    <property type="molecule type" value="Genomic_DNA"/>
</dbReference>
<proteinExistence type="predicted"/>
<gene>
    <name evidence="2" type="ORF">GCM10007140_21480</name>
</gene>
<dbReference type="Pfam" id="PF13157">
    <property type="entry name" value="Enas"/>
    <property type="match status" value="1"/>
</dbReference>
<protein>
    <recommendedName>
        <fullName evidence="1">Endospore appendages core domain-containing protein</fullName>
    </recommendedName>
</protein>
<dbReference type="AlphaFoldDB" id="A0A917EPG8"/>
<keyword evidence="3" id="KW-1185">Reference proteome</keyword>
<reference evidence="2" key="2">
    <citation type="submission" date="2020-09" db="EMBL/GenBank/DDBJ databases">
        <authorList>
            <person name="Sun Q."/>
            <person name="Zhou Y."/>
        </authorList>
    </citation>
    <scope>NUCLEOTIDE SEQUENCE</scope>
    <source>
        <strain evidence="2">CGMCC 1.12698</strain>
    </source>
</reference>
<accession>A0A917EPG8</accession>
<evidence type="ECO:0000259" key="1">
    <source>
        <dbReference type="Pfam" id="PF13157"/>
    </source>
</evidence>
<dbReference type="InterPro" id="IPR025055">
    <property type="entry name" value="Ena_core"/>
</dbReference>
<sequence>MGSKQCHSPNKNICCIGVPIPPVPPTPPTPPTSSCDIIGDELCGNIFIVQNQVVNSVLWESLIDTPVTGTVNIFNDESNSDPIVVQIIGNIVRVITVEPGNTRSVSVSDLQSVVLINDGANASVIHGKYCINVTYYRVCPIPL</sequence>
<evidence type="ECO:0000313" key="3">
    <source>
        <dbReference type="Proteomes" id="UP000605259"/>
    </source>
</evidence>
<name>A0A917EPG8_9BACI</name>
<evidence type="ECO:0000313" key="2">
    <source>
        <dbReference type="EMBL" id="GGE71267.1"/>
    </source>
</evidence>
<reference evidence="2" key="1">
    <citation type="journal article" date="2014" name="Int. J. Syst. Evol. Microbiol.">
        <title>Complete genome sequence of Corynebacterium casei LMG S-19264T (=DSM 44701T), isolated from a smear-ripened cheese.</title>
        <authorList>
            <consortium name="US DOE Joint Genome Institute (JGI-PGF)"/>
            <person name="Walter F."/>
            <person name="Albersmeier A."/>
            <person name="Kalinowski J."/>
            <person name="Ruckert C."/>
        </authorList>
    </citation>
    <scope>NUCLEOTIDE SEQUENCE</scope>
    <source>
        <strain evidence="2">CGMCC 1.12698</strain>
    </source>
</reference>